<evidence type="ECO:0000256" key="1">
    <source>
        <dbReference type="SAM" id="MobiDB-lite"/>
    </source>
</evidence>
<gene>
    <name evidence="2" type="ORF">ILEXP_LOCUS17500</name>
</gene>
<keyword evidence="3" id="KW-1185">Reference proteome</keyword>
<comment type="caution">
    <text evidence="2">The sequence shown here is derived from an EMBL/GenBank/DDBJ whole genome shotgun (WGS) entry which is preliminary data.</text>
</comment>
<reference evidence="2 3" key="1">
    <citation type="submission" date="2024-02" db="EMBL/GenBank/DDBJ databases">
        <authorList>
            <person name="Vignale AGUSTIN F."/>
            <person name="Sosa J E."/>
            <person name="Modenutti C."/>
        </authorList>
    </citation>
    <scope>NUCLEOTIDE SEQUENCE [LARGE SCALE GENOMIC DNA]</scope>
</reference>
<feature type="compositionally biased region" description="Pro residues" evidence="1">
    <location>
        <begin position="10"/>
        <end position="32"/>
    </location>
</feature>
<evidence type="ECO:0000313" key="2">
    <source>
        <dbReference type="EMBL" id="CAK9149456.1"/>
    </source>
</evidence>
<sequence length="60" mass="6564">MVPLDHHPIVAPPTPYNTLPPPTIAPPFPPPTHGNSTATHQRSTLQHNTPLQNPHNTTYC</sequence>
<feature type="compositionally biased region" description="Polar residues" evidence="1">
    <location>
        <begin position="33"/>
        <end position="60"/>
    </location>
</feature>
<dbReference type="AlphaFoldDB" id="A0ABC8RZK3"/>
<proteinExistence type="predicted"/>
<protein>
    <submittedName>
        <fullName evidence="2">Uncharacterized protein</fullName>
    </submittedName>
</protein>
<dbReference type="EMBL" id="CAUOFW020001877">
    <property type="protein sequence ID" value="CAK9149456.1"/>
    <property type="molecule type" value="Genomic_DNA"/>
</dbReference>
<dbReference type="Proteomes" id="UP001642360">
    <property type="component" value="Unassembled WGS sequence"/>
</dbReference>
<feature type="region of interest" description="Disordered" evidence="1">
    <location>
        <begin position="1"/>
        <end position="60"/>
    </location>
</feature>
<organism evidence="2 3">
    <name type="scientific">Ilex paraguariensis</name>
    <name type="common">yerba mate</name>
    <dbReference type="NCBI Taxonomy" id="185542"/>
    <lineage>
        <taxon>Eukaryota</taxon>
        <taxon>Viridiplantae</taxon>
        <taxon>Streptophyta</taxon>
        <taxon>Embryophyta</taxon>
        <taxon>Tracheophyta</taxon>
        <taxon>Spermatophyta</taxon>
        <taxon>Magnoliopsida</taxon>
        <taxon>eudicotyledons</taxon>
        <taxon>Gunneridae</taxon>
        <taxon>Pentapetalae</taxon>
        <taxon>asterids</taxon>
        <taxon>campanulids</taxon>
        <taxon>Aquifoliales</taxon>
        <taxon>Aquifoliaceae</taxon>
        <taxon>Ilex</taxon>
    </lineage>
</organism>
<accession>A0ABC8RZK3</accession>
<evidence type="ECO:0000313" key="3">
    <source>
        <dbReference type="Proteomes" id="UP001642360"/>
    </source>
</evidence>
<name>A0ABC8RZK3_9AQUA</name>